<feature type="transmembrane region" description="Helical" evidence="2">
    <location>
        <begin position="240"/>
        <end position="262"/>
    </location>
</feature>
<keyword evidence="2" id="KW-0472">Membrane</keyword>
<dbReference type="Pfam" id="PF20684">
    <property type="entry name" value="Fung_rhodopsin"/>
    <property type="match status" value="1"/>
</dbReference>
<organism evidence="4 5">
    <name type="scientific">Botryotinia fuckeliana (strain B05.10)</name>
    <name type="common">Noble rot fungus</name>
    <name type="synonym">Botrytis cinerea</name>
    <dbReference type="NCBI Taxonomy" id="332648"/>
    <lineage>
        <taxon>Eukaryota</taxon>
        <taxon>Fungi</taxon>
        <taxon>Dikarya</taxon>
        <taxon>Ascomycota</taxon>
        <taxon>Pezizomycotina</taxon>
        <taxon>Leotiomycetes</taxon>
        <taxon>Helotiales</taxon>
        <taxon>Sclerotiniaceae</taxon>
        <taxon>Botrytis</taxon>
    </lineage>
</organism>
<feature type="transmembrane region" description="Helical" evidence="2">
    <location>
        <begin position="54"/>
        <end position="73"/>
    </location>
</feature>
<gene>
    <name evidence="4" type="ORF">BCIN_11g02000</name>
</gene>
<keyword evidence="2" id="KW-0812">Transmembrane</keyword>
<feature type="transmembrane region" description="Helical" evidence="2">
    <location>
        <begin position="9"/>
        <end position="29"/>
    </location>
</feature>
<dbReference type="PANTHER" id="PTHR39614:SF2">
    <property type="entry name" value="INTEGRAL MEMBRANE PROTEIN"/>
    <property type="match status" value="1"/>
</dbReference>
<dbReference type="AlphaFoldDB" id="A0A384JWH1"/>
<evidence type="ECO:0000256" key="1">
    <source>
        <dbReference type="SAM" id="MobiDB-lite"/>
    </source>
</evidence>
<dbReference type="GeneID" id="5437265"/>
<reference evidence="4 5" key="2">
    <citation type="journal article" date="2012" name="Eukaryot. Cell">
        <title>Genome update of Botrytis cinerea strains B05.10 and T4.</title>
        <authorList>
            <person name="Staats M."/>
            <person name="van Kan J.A."/>
        </authorList>
    </citation>
    <scope>NUCLEOTIDE SEQUENCE [LARGE SCALE GENOMIC DNA]</scope>
    <source>
        <strain evidence="4 5">B05.10</strain>
    </source>
</reference>
<name>A0A384JWH1_BOTFB</name>
<dbReference type="RefSeq" id="XP_024551666.1">
    <property type="nucleotide sequence ID" value="XM_024695867.1"/>
</dbReference>
<dbReference type="VEuPathDB" id="FungiDB:Bcin11g02000"/>
<evidence type="ECO:0000313" key="4">
    <source>
        <dbReference type="EMBL" id="ATZ54878.1"/>
    </source>
</evidence>
<evidence type="ECO:0000313" key="5">
    <source>
        <dbReference type="Proteomes" id="UP000001798"/>
    </source>
</evidence>
<feature type="domain" description="Rhodopsin" evidence="3">
    <location>
        <begin position="69"/>
        <end position="306"/>
    </location>
</feature>
<evidence type="ECO:0000259" key="3">
    <source>
        <dbReference type="Pfam" id="PF20684"/>
    </source>
</evidence>
<reference evidence="4 5" key="3">
    <citation type="journal article" date="2017" name="Mol. Plant Pathol.">
        <title>A gapless genome sequence of the fungus Botrytis cinerea.</title>
        <authorList>
            <person name="Van Kan J.A."/>
            <person name="Stassen J.H."/>
            <person name="Mosbach A."/>
            <person name="Van Der Lee T.A."/>
            <person name="Faino L."/>
            <person name="Farmer A.D."/>
            <person name="Papasotiriou D.G."/>
            <person name="Zhou S."/>
            <person name="Seidl M.F."/>
            <person name="Cottam E."/>
            <person name="Edel D."/>
            <person name="Hahn M."/>
            <person name="Schwartz D.C."/>
            <person name="Dietrich R.A."/>
            <person name="Widdison S."/>
            <person name="Scalliet G."/>
        </authorList>
    </citation>
    <scope>NUCLEOTIDE SEQUENCE [LARGE SCALE GENOMIC DNA]</scope>
    <source>
        <strain evidence="4 5">B05.10</strain>
    </source>
</reference>
<feature type="transmembrane region" description="Helical" evidence="2">
    <location>
        <begin position="85"/>
        <end position="110"/>
    </location>
</feature>
<feature type="region of interest" description="Disordered" evidence="1">
    <location>
        <begin position="346"/>
        <end position="388"/>
    </location>
</feature>
<dbReference type="OrthoDB" id="3918601at2759"/>
<protein>
    <recommendedName>
        <fullName evidence="3">Rhodopsin domain-containing protein</fullName>
    </recommendedName>
</protein>
<feature type="compositionally biased region" description="Low complexity" evidence="1">
    <location>
        <begin position="375"/>
        <end position="385"/>
    </location>
</feature>
<feature type="transmembrane region" description="Helical" evidence="2">
    <location>
        <begin position="282"/>
        <end position="301"/>
    </location>
</feature>
<evidence type="ECO:0000256" key="2">
    <source>
        <dbReference type="SAM" id="Phobius"/>
    </source>
</evidence>
<proteinExistence type="predicted"/>
<accession>A0A384JWH1</accession>
<keyword evidence="2" id="KW-1133">Transmembrane helix</keyword>
<dbReference type="InterPro" id="IPR049326">
    <property type="entry name" value="Rhodopsin_dom_fungi"/>
</dbReference>
<sequence length="504" mass="56658">MQVLTLERCIFHFISLSFIHILYHLWIILTMTSKSILSRQIIISSHNEGPAVNLVSWIGLSTMILSVGARLGSKFLVVRRWSTDDTLIIVAMLFGICHSVFLSMMVSNGLGRDQDTLNRMELENYQKYAYASQLVYIPTLCFAKLSTLFYLRALTPDSNYAIFNRLTEICVILWALSAEFSILFQCNMPNPWAVLSTGKCFNIGAFWKATGVLDIATDCGIILLPIFLVWGLQMQLRRKVLVFIAFGTRMFILPLSIVRLVVISSSGSPTLSNQTLVSYRNYLWTSVQLNSAIFFACLSFLKPFMESMSSGGLAASVNPMDSSYSNKQSPFNSKSSNFISSISGWKASRKNSSRPPQELRTISTFQDYDEDDEVSTPTTTSPNSNLKRSSPIFNIRFNNTNAIGKLSHEGEELGTLRPDGAMTFAHIRRSTPDDAAERSTIGSDKMIIRRTTEWDVREDFESVRGRRANLGDKGRVEEDYEIHKASMDRGVDKAWGERGTHYAG</sequence>
<dbReference type="Proteomes" id="UP000001798">
    <property type="component" value="Chromosome 11"/>
</dbReference>
<dbReference type="KEGG" id="bfu:BCIN_11g02000"/>
<dbReference type="PANTHER" id="PTHR39614">
    <property type="entry name" value="INTEGRAL MEMBRANE PROTEIN"/>
    <property type="match status" value="1"/>
</dbReference>
<feature type="transmembrane region" description="Helical" evidence="2">
    <location>
        <begin position="205"/>
        <end position="228"/>
    </location>
</feature>
<feature type="transmembrane region" description="Helical" evidence="2">
    <location>
        <begin position="130"/>
        <end position="151"/>
    </location>
</feature>
<keyword evidence="5" id="KW-1185">Reference proteome</keyword>
<reference evidence="4 5" key="1">
    <citation type="journal article" date="2011" name="PLoS Genet.">
        <title>Genomic analysis of the necrotrophic fungal pathogens Sclerotinia sclerotiorum and Botrytis cinerea.</title>
        <authorList>
            <person name="Amselem J."/>
            <person name="Cuomo C.A."/>
            <person name="van Kan J.A."/>
            <person name="Viaud M."/>
            <person name="Benito E.P."/>
            <person name="Couloux A."/>
            <person name="Coutinho P.M."/>
            <person name="de Vries R.P."/>
            <person name="Dyer P.S."/>
            <person name="Fillinger S."/>
            <person name="Fournier E."/>
            <person name="Gout L."/>
            <person name="Hahn M."/>
            <person name="Kohn L."/>
            <person name="Lapalu N."/>
            <person name="Plummer K.M."/>
            <person name="Pradier J.M."/>
            <person name="Quevillon E."/>
            <person name="Sharon A."/>
            <person name="Simon A."/>
            <person name="ten Have A."/>
            <person name="Tudzynski B."/>
            <person name="Tudzynski P."/>
            <person name="Wincker P."/>
            <person name="Andrew M."/>
            <person name="Anthouard V."/>
            <person name="Beever R.E."/>
            <person name="Beffa R."/>
            <person name="Benoit I."/>
            <person name="Bouzid O."/>
            <person name="Brault B."/>
            <person name="Chen Z."/>
            <person name="Choquer M."/>
            <person name="Collemare J."/>
            <person name="Cotton P."/>
            <person name="Danchin E.G."/>
            <person name="Da Silva C."/>
            <person name="Gautier A."/>
            <person name="Giraud C."/>
            <person name="Giraud T."/>
            <person name="Gonzalez C."/>
            <person name="Grossetete S."/>
            <person name="Guldener U."/>
            <person name="Henrissat B."/>
            <person name="Howlett B.J."/>
            <person name="Kodira C."/>
            <person name="Kretschmer M."/>
            <person name="Lappartient A."/>
            <person name="Leroch M."/>
            <person name="Levis C."/>
            <person name="Mauceli E."/>
            <person name="Neuveglise C."/>
            <person name="Oeser B."/>
            <person name="Pearson M."/>
            <person name="Poulain J."/>
            <person name="Poussereau N."/>
            <person name="Quesneville H."/>
            <person name="Rascle C."/>
            <person name="Schumacher J."/>
            <person name="Segurens B."/>
            <person name="Sexton A."/>
            <person name="Silva E."/>
            <person name="Sirven C."/>
            <person name="Soanes D.M."/>
            <person name="Talbot N.J."/>
            <person name="Templeton M."/>
            <person name="Yandava C."/>
            <person name="Yarden O."/>
            <person name="Zeng Q."/>
            <person name="Rollins J.A."/>
            <person name="Lebrun M.H."/>
            <person name="Dickman M."/>
        </authorList>
    </citation>
    <scope>NUCLEOTIDE SEQUENCE [LARGE SCALE GENOMIC DNA]</scope>
    <source>
        <strain evidence="4 5">B05.10</strain>
    </source>
</reference>
<dbReference type="EMBL" id="CP009815">
    <property type="protein sequence ID" value="ATZ54878.1"/>
    <property type="molecule type" value="Genomic_DNA"/>
</dbReference>